<dbReference type="AlphaFoldDB" id="A0A5D4M253"/>
<dbReference type="Proteomes" id="UP000325182">
    <property type="component" value="Unassembled WGS sequence"/>
</dbReference>
<name>A0A5D4M253_9BACI</name>
<evidence type="ECO:0000313" key="2">
    <source>
        <dbReference type="Proteomes" id="UP000325182"/>
    </source>
</evidence>
<evidence type="ECO:0008006" key="3">
    <source>
        <dbReference type="Google" id="ProtNLM"/>
    </source>
</evidence>
<evidence type="ECO:0000313" key="1">
    <source>
        <dbReference type="EMBL" id="TYR95716.1"/>
    </source>
</evidence>
<organism evidence="1 2">
    <name type="scientific">Rossellomorea vietnamensis</name>
    <dbReference type="NCBI Taxonomy" id="218284"/>
    <lineage>
        <taxon>Bacteria</taxon>
        <taxon>Bacillati</taxon>
        <taxon>Bacillota</taxon>
        <taxon>Bacilli</taxon>
        <taxon>Bacillales</taxon>
        <taxon>Bacillaceae</taxon>
        <taxon>Rossellomorea</taxon>
    </lineage>
</organism>
<dbReference type="EMBL" id="VTEG01000028">
    <property type="protein sequence ID" value="TYR95716.1"/>
    <property type="molecule type" value="Genomic_DNA"/>
</dbReference>
<reference evidence="1 2" key="1">
    <citation type="submission" date="2019-08" db="EMBL/GenBank/DDBJ databases">
        <title>Bacillus genomes from the desert of Cuatro Cienegas, Coahuila.</title>
        <authorList>
            <person name="Olmedo-Alvarez G."/>
        </authorList>
    </citation>
    <scope>NUCLEOTIDE SEQUENCE [LARGE SCALE GENOMIC DNA]</scope>
    <source>
        <strain evidence="1 2">CH128b_4D</strain>
    </source>
</reference>
<protein>
    <recommendedName>
        <fullName evidence="3">Phage head morphogenesis domain-containing protein</fullName>
    </recommendedName>
</protein>
<accession>A0A5D4M253</accession>
<gene>
    <name evidence="1" type="ORF">FZC84_21220</name>
</gene>
<dbReference type="RefSeq" id="WP_148955187.1">
    <property type="nucleotide sequence ID" value="NZ_VTEG01000028.1"/>
</dbReference>
<comment type="caution">
    <text evidence="1">The sequence shown here is derived from an EMBL/GenBank/DDBJ whole genome shotgun (WGS) entry which is preliminary data.</text>
</comment>
<proteinExistence type="predicted"/>
<sequence>MPTLTPMEEWMEKKDSERIKREKAFVGSLAPLYKEQRDKEAGIVKSLYTDLSNREGLLEKQELYKYGRDKKIKDQIKAIHKETGKKEIALLRSELLREMEEEQFETLFLLYVMGSNVKKTPLSKKDIQKLLKETHLDETFLQTIARHKNEQTASTFNKILTASIQGFTIKQAVDEVSKTAKTGLNKSVLHYQTEVSHKKGVVNSKVFVRYGVEKYQWIAALSERTCQVCGGRDKQVFSEGVYSTPAHPRCRCTIIPYFTQRSLRRARDPQTNKNYLVDDISFNQWKNTLTT</sequence>